<dbReference type="InterPro" id="IPR015813">
    <property type="entry name" value="Pyrv/PenolPyrv_kinase-like_dom"/>
</dbReference>
<dbReference type="SUPFAM" id="SSF51621">
    <property type="entry name" value="Phosphoenolpyruvate/pyruvate domain"/>
    <property type="match status" value="1"/>
</dbReference>
<evidence type="ECO:0000313" key="2">
    <source>
        <dbReference type="Proteomes" id="UP000598426"/>
    </source>
</evidence>
<keyword evidence="1" id="KW-0456">Lyase</keyword>
<protein>
    <submittedName>
        <fullName evidence="1">Isocitrate lyase/phosphoenolpyruvate mutase family protein</fullName>
    </submittedName>
</protein>
<dbReference type="InterPro" id="IPR040442">
    <property type="entry name" value="Pyrv_kinase-like_dom_sf"/>
</dbReference>
<comment type="caution">
    <text evidence="1">The sequence shown here is derived from an EMBL/GenBank/DDBJ whole genome shotgun (WGS) entry which is preliminary data.</text>
</comment>
<name>A0ABR8NXX6_9MICO</name>
<dbReference type="EMBL" id="JACXZS010000018">
    <property type="protein sequence ID" value="MBD3943901.1"/>
    <property type="molecule type" value="Genomic_DNA"/>
</dbReference>
<sequence>MFHPYFKNGTKPRAIHEAGYGDTPAEVGATVARAVSLGIVGGNIEDAADGRLFDIETATARLAAARGAASGDRFVLNARTDAFFVGGVDDPFAETVERARRYLEVGADCIFVPGVRDLDTIRRLVDEIAAPVNMVAGLTAPVIDARTLFSLGVKRVSVGGSIARASFDTVERAGRELLEHGTLGFLDGAVSYAGLQQRLGA</sequence>
<evidence type="ECO:0000313" key="1">
    <source>
        <dbReference type="EMBL" id="MBD3943901.1"/>
    </source>
</evidence>
<organism evidence="1 2">
    <name type="scientific">Microbacterium helvum</name>
    <dbReference type="NCBI Taxonomy" id="2773713"/>
    <lineage>
        <taxon>Bacteria</taxon>
        <taxon>Bacillati</taxon>
        <taxon>Actinomycetota</taxon>
        <taxon>Actinomycetes</taxon>
        <taxon>Micrococcales</taxon>
        <taxon>Microbacteriaceae</taxon>
        <taxon>Microbacterium</taxon>
    </lineage>
</organism>
<gene>
    <name evidence="1" type="ORF">IF188_19600</name>
</gene>
<dbReference type="PANTHER" id="PTHR42905">
    <property type="entry name" value="PHOSPHOENOLPYRUVATE CARBOXYLASE"/>
    <property type="match status" value="1"/>
</dbReference>
<dbReference type="Proteomes" id="UP000598426">
    <property type="component" value="Unassembled WGS sequence"/>
</dbReference>
<dbReference type="Gene3D" id="3.20.20.60">
    <property type="entry name" value="Phosphoenolpyruvate-binding domains"/>
    <property type="match status" value="1"/>
</dbReference>
<keyword evidence="2" id="KW-1185">Reference proteome</keyword>
<proteinExistence type="predicted"/>
<accession>A0ABR8NXX6</accession>
<reference evidence="1 2" key="1">
    <citation type="submission" date="2020-09" db="EMBL/GenBank/DDBJ databases">
        <title>Isolation and identification of active actinomycetes.</title>
        <authorList>
            <person name="Li X."/>
        </authorList>
    </citation>
    <scope>NUCLEOTIDE SEQUENCE [LARGE SCALE GENOMIC DNA]</scope>
    <source>
        <strain evidence="1 2">NEAU-LLC</strain>
    </source>
</reference>
<dbReference type="GO" id="GO:0016829">
    <property type="term" value="F:lyase activity"/>
    <property type="evidence" value="ECO:0007669"/>
    <property type="project" value="UniProtKB-KW"/>
</dbReference>
<dbReference type="RefSeq" id="WP_191173493.1">
    <property type="nucleotide sequence ID" value="NZ_JACXZS010000018.1"/>
</dbReference>
<dbReference type="PANTHER" id="PTHR42905:SF16">
    <property type="entry name" value="CARBOXYPHOSPHONOENOLPYRUVATE PHOSPHONOMUTASE-LIKE PROTEIN (AFU_ORTHOLOGUE AFUA_5G07230)"/>
    <property type="match status" value="1"/>
</dbReference>
<dbReference type="Pfam" id="PF13714">
    <property type="entry name" value="PEP_mutase"/>
    <property type="match status" value="1"/>
</dbReference>
<dbReference type="Gene3D" id="6.10.250.2750">
    <property type="match status" value="1"/>
</dbReference>